<reference evidence="2" key="1">
    <citation type="submission" date="2019-04" db="EMBL/GenBank/DDBJ databases">
        <title>Friends and foes A comparative genomics studyof 23 Aspergillus species from section Flavi.</title>
        <authorList>
            <consortium name="DOE Joint Genome Institute"/>
            <person name="Kjaerbolling I."/>
            <person name="Vesth T."/>
            <person name="Frisvad J.C."/>
            <person name="Nybo J.L."/>
            <person name="Theobald S."/>
            <person name="Kildgaard S."/>
            <person name="Isbrandt T."/>
            <person name="Kuo A."/>
            <person name="Sato A."/>
            <person name="Lyhne E.K."/>
            <person name="Kogle M.E."/>
            <person name="Wiebenga A."/>
            <person name="Kun R.S."/>
            <person name="Lubbers R.J."/>
            <person name="Makela M.R."/>
            <person name="Barry K."/>
            <person name="Chovatia M."/>
            <person name="Clum A."/>
            <person name="Daum C."/>
            <person name="Haridas S."/>
            <person name="He G."/>
            <person name="LaButti K."/>
            <person name="Lipzen A."/>
            <person name="Mondo S."/>
            <person name="Riley R."/>
            <person name="Salamov A."/>
            <person name="Simmons B.A."/>
            <person name="Magnuson J.K."/>
            <person name="Henrissat B."/>
            <person name="Mortensen U.H."/>
            <person name="Larsen T.O."/>
            <person name="Devries R.P."/>
            <person name="Grigoriev I.V."/>
            <person name="Machida M."/>
            <person name="Baker S.E."/>
            <person name="Andersen M.R."/>
        </authorList>
    </citation>
    <scope>NUCLEOTIDE SEQUENCE [LARGE SCALE GENOMIC DNA]</scope>
    <source>
        <strain evidence="2">CBS 130015</strain>
    </source>
</reference>
<name>A0A5N6W9H3_9EURO</name>
<gene>
    <name evidence="1" type="ORF">BDV41DRAFT_12599</name>
</gene>
<keyword evidence="2" id="KW-1185">Reference proteome</keyword>
<sequence length="141" mass="15468">MKLARTDQPLPGFGPLASQRCLLASASRPFRYIQWLPRAFTTRLALRPGKDGPIVVLGSGLATATVRLLVQGVNPVLWDSKWISAASLLKWRGNGVNPGLTPCYSLPTFLCLYLASCGINARVYMPRTLSTCKSHRHNDNC</sequence>
<accession>A0A5N6W9H3</accession>
<dbReference type="AlphaFoldDB" id="A0A5N6W9H3"/>
<proteinExistence type="predicted"/>
<evidence type="ECO:0000313" key="2">
    <source>
        <dbReference type="Proteomes" id="UP000325433"/>
    </source>
</evidence>
<organism evidence="1 2">
    <name type="scientific">Aspergillus transmontanensis</name>
    <dbReference type="NCBI Taxonomy" id="1034304"/>
    <lineage>
        <taxon>Eukaryota</taxon>
        <taxon>Fungi</taxon>
        <taxon>Dikarya</taxon>
        <taxon>Ascomycota</taxon>
        <taxon>Pezizomycotina</taxon>
        <taxon>Eurotiomycetes</taxon>
        <taxon>Eurotiomycetidae</taxon>
        <taxon>Eurotiales</taxon>
        <taxon>Aspergillaceae</taxon>
        <taxon>Aspergillus</taxon>
        <taxon>Aspergillus subgen. Circumdati</taxon>
    </lineage>
</organism>
<protein>
    <submittedName>
        <fullName evidence="1">Uncharacterized protein</fullName>
    </submittedName>
</protein>
<dbReference type="Proteomes" id="UP000325433">
    <property type="component" value="Unassembled WGS sequence"/>
</dbReference>
<evidence type="ECO:0000313" key="1">
    <source>
        <dbReference type="EMBL" id="KAE8317505.1"/>
    </source>
</evidence>
<dbReference type="EMBL" id="ML738301">
    <property type="protein sequence ID" value="KAE8317505.1"/>
    <property type="molecule type" value="Genomic_DNA"/>
</dbReference>